<evidence type="ECO:0000313" key="2">
    <source>
        <dbReference type="Proteomes" id="UP000324853"/>
    </source>
</evidence>
<organism evidence="1 2">
    <name type="scientific">Bradyrhizobium cytisi</name>
    <dbReference type="NCBI Taxonomy" id="515489"/>
    <lineage>
        <taxon>Bacteria</taxon>
        <taxon>Pseudomonadati</taxon>
        <taxon>Pseudomonadota</taxon>
        <taxon>Alphaproteobacteria</taxon>
        <taxon>Hyphomicrobiales</taxon>
        <taxon>Nitrobacteraceae</taxon>
        <taxon>Bradyrhizobium</taxon>
    </lineage>
</organism>
<sequence>MQIIRASGGVDIAKKPNCSERPALIVHSPAALECRREDHCCRCRRRPRHDLAGEIADRGEDRNDDRRVYEGHVRSRFLCLSQGIRLPTYEEIHPGSSASIEGARKDYSALYQLGAQKGIAIANDTFGSDDDTVPFFCKMLEEQTKKFGQKRP</sequence>
<dbReference type="RefSeq" id="WP_148756656.1">
    <property type="nucleotide sequence ID" value="NZ_VSSR01000134.1"/>
</dbReference>
<proteinExistence type="predicted"/>
<accession>A0A5S4VYD3</accession>
<keyword evidence="2" id="KW-1185">Reference proteome</keyword>
<name>A0A5S4VYD3_9BRAD</name>
<evidence type="ECO:0000313" key="1">
    <source>
        <dbReference type="EMBL" id="TYL70456.1"/>
    </source>
</evidence>
<dbReference type="AlphaFoldDB" id="A0A5S4VYD3"/>
<gene>
    <name evidence="1" type="ORF">FXB38_41620</name>
</gene>
<reference evidence="1 2" key="1">
    <citation type="submission" date="2019-08" db="EMBL/GenBank/DDBJ databases">
        <title>Bradyrhizobium hipponensis sp. nov., a rhizobium isolated from a Lupinus angustifolius root nodule in Tunisia.</title>
        <authorList>
            <person name="Off K."/>
            <person name="Rejili M."/>
            <person name="Mars M."/>
            <person name="Brachmann A."/>
            <person name="Marin M."/>
        </authorList>
    </citation>
    <scope>NUCLEOTIDE SEQUENCE [LARGE SCALE GENOMIC DNA]</scope>
    <source>
        <strain evidence="1 2">CTAW11</strain>
    </source>
</reference>
<dbReference type="Proteomes" id="UP000324853">
    <property type="component" value="Unassembled WGS sequence"/>
</dbReference>
<protein>
    <submittedName>
        <fullName evidence="1">Uncharacterized protein</fullName>
    </submittedName>
</protein>
<comment type="caution">
    <text evidence="1">The sequence shown here is derived from an EMBL/GenBank/DDBJ whole genome shotgun (WGS) entry which is preliminary data.</text>
</comment>
<dbReference type="EMBL" id="VSSR01000134">
    <property type="protein sequence ID" value="TYL70456.1"/>
    <property type="molecule type" value="Genomic_DNA"/>
</dbReference>